<dbReference type="EMBL" id="LMWY01000029">
    <property type="protein sequence ID" value="KUO00079.1"/>
    <property type="molecule type" value="Genomic_DNA"/>
</dbReference>
<proteinExistence type="predicted"/>
<protein>
    <recommendedName>
        <fullName evidence="5">Integral membrane protein</fullName>
    </recommendedName>
</protein>
<feature type="signal peptide" evidence="2">
    <location>
        <begin position="1"/>
        <end position="28"/>
    </location>
</feature>
<evidence type="ECO:0000256" key="2">
    <source>
        <dbReference type="SAM" id="SignalP"/>
    </source>
</evidence>
<organism evidence="3 4">
    <name type="scientific">Streptomyces caeruleatus</name>
    <dbReference type="NCBI Taxonomy" id="661399"/>
    <lineage>
        <taxon>Bacteria</taxon>
        <taxon>Bacillati</taxon>
        <taxon>Actinomycetota</taxon>
        <taxon>Actinomycetes</taxon>
        <taxon>Kitasatosporales</taxon>
        <taxon>Streptomycetaceae</taxon>
        <taxon>Streptomyces</taxon>
    </lineage>
</organism>
<sequence length="119" mass="12162">MTIKHGGRSATAAITLALLCAAAGPVLAQAQPLMGVSWAAWFVTGALLLLRRKVAGRWVIATAGGAVTLLYLFLLGVGAATKGPPVIVFVIGPLTALSAVAAMITALDPSTGHWCRRQS</sequence>
<dbReference type="Proteomes" id="UP000053429">
    <property type="component" value="Unassembled WGS sequence"/>
</dbReference>
<evidence type="ECO:0000256" key="1">
    <source>
        <dbReference type="SAM" id="Phobius"/>
    </source>
</evidence>
<dbReference type="AlphaFoldDB" id="A0A117RN70"/>
<keyword evidence="1" id="KW-0812">Transmembrane</keyword>
<reference evidence="3 4" key="1">
    <citation type="submission" date="2015-10" db="EMBL/GenBank/DDBJ databases">
        <title>Draft genome sequence of Streptomyces caeruleatus NRRL B-24802, type strain for the species Streptomyces caeruleatus.</title>
        <authorList>
            <person name="Ruckert C."/>
            <person name="Winkler A."/>
            <person name="Kalinowski J."/>
            <person name="Kampfer P."/>
            <person name="Glaeser S."/>
        </authorList>
    </citation>
    <scope>NUCLEOTIDE SEQUENCE [LARGE SCALE GENOMIC DNA]</scope>
    <source>
        <strain evidence="3 4">NRRL B-24802</strain>
    </source>
</reference>
<comment type="caution">
    <text evidence="3">The sequence shown here is derived from an EMBL/GenBank/DDBJ whole genome shotgun (WGS) entry which is preliminary data.</text>
</comment>
<evidence type="ECO:0000313" key="4">
    <source>
        <dbReference type="Proteomes" id="UP000053429"/>
    </source>
</evidence>
<feature type="transmembrane region" description="Helical" evidence="1">
    <location>
        <begin position="86"/>
        <end position="107"/>
    </location>
</feature>
<feature type="transmembrane region" description="Helical" evidence="1">
    <location>
        <begin position="33"/>
        <end position="51"/>
    </location>
</feature>
<keyword evidence="1" id="KW-0472">Membrane</keyword>
<keyword evidence="2" id="KW-0732">Signal</keyword>
<keyword evidence="1" id="KW-1133">Transmembrane helix</keyword>
<evidence type="ECO:0008006" key="5">
    <source>
        <dbReference type="Google" id="ProtNLM"/>
    </source>
</evidence>
<feature type="transmembrane region" description="Helical" evidence="1">
    <location>
        <begin position="58"/>
        <end position="80"/>
    </location>
</feature>
<accession>A0A117RN70</accession>
<gene>
    <name evidence="3" type="ORF">AQJ67_24790</name>
</gene>
<evidence type="ECO:0000313" key="3">
    <source>
        <dbReference type="EMBL" id="KUO00079.1"/>
    </source>
</evidence>
<keyword evidence="4" id="KW-1185">Reference proteome</keyword>
<name>A0A117RN70_9ACTN</name>
<feature type="chain" id="PRO_5039155751" description="Integral membrane protein" evidence="2">
    <location>
        <begin position="29"/>
        <end position="119"/>
    </location>
</feature>